<evidence type="ECO:0000256" key="6">
    <source>
        <dbReference type="ARBA" id="ARBA00023136"/>
    </source>
</evidence>
<feature type="transmembrane region" description="Helical" evidence="10">
    <location>
        <begin position="266"/>
        <end position="288"/>
    </location>
</feature>
<keyword evidence="4 10" id="KW-1133">Transmembrane helix</keyword>
<gene>
    <name evidence="12" type="primary">TAAR</name>
</gene>
<dbReference type="Gene3D" id="1.20.1070.10">
    <property type="entry name" value="Rhodopsin 7-helix transmembrane proteins"/>
    <property type="match status" value="1"/>
</dbReference>
<reference evidence="12" key="1">
    <citation type="submission" date="2015-02" db="EMBL/GenBank/DDBJ databases">
        <title>Putative olfactory genes identified within the migratory male Japanese Grenadier Anchovy Coilia nasus olfactory epithelium transcriptomes.</title>
        <authorList>
            <person name="Zhu G."/>
            <person name="Tang W."/>
        </authorList>
    </citation>
    <scope>NUCLEOTIDE SEQUENCE</scope>
</reference>
<protein>
    <submittedName>
        <fullName evidence="12">Trace amine-associated receptor</fullName>
    </submittedName>
</protein>
<keyword evidence="2" id="KW-1003">Cell membrane</keyword>
<evidence type="ECO:0000259" key="11">
    <source>
        <dbReference type="PROSITE" id="PS50262"/>
    </source>
</evidence>
<keyword evidence="7 9" id="KW-0675">Receptor</keyword>
<accession>A0A3S6CX90</accession>
<evidence type="ECO:0000313" key="12">
    <source>
        <dbReference type="EMBL" id="ALH06539.1"/>
    </source>
</evidence>
<feature type="transmembrane region" description="Helical" evidence="10">
    <location>
        <begin position="209"/>
        <end position="229"/>
    </location>
</feature>
<dbReference type="InterPro" id="IPR050569">
    <property type="entry name" value="TAAR"/>
</dbReference>
<feature type="transmembrane region" description="Helical" evidence="10">
    <location>
        <begin position="83"/>
        <end position="101"/>
    </location>
</feature>
<evidence type="ECO:0000256" key="10">
    <source>
        <dbReference type="SAM" id="Phobius"/>
    </source>
</evidence>
<dbReference type="PROSITE" id="PS00237">
    <property type="entry name" value="G_PROTEIN_RECEP_F1_1"/>
    <property type="match status" value="1"/>
</dbReference>
<dbReference type="PANTHER" id="PTHR24249">
    <property type="entry name" value="HISTAMINE RECEPTOR-RELATED G-PROTEIN COUPLED RECEPTOR"/>
    <property type="match status" value="1"/>
</dbReference>
<evidence type="ECO:0000256" key="2">
    <source>
        <dbReference type="ARBA" id="ARBA00022475"/>
    </source>
</evidence>
<sequence length="347" mass="39466">MVNISNPDFTFFALHTSLVRQYNDRGNCLMSLNSSCSMAYDSVTAYVLLYAFAAVVVLFTVCGNLFVIISVCHFKQLHTPTNILILSLALSDFLVGISLMPVQSRFWIEPCSLFEPSLCTFFYMIGSHLTFVSVYNISFIAVDRYFALSNPFLYSKKVSLCLACIITINVWIVSLFYNSALLYFNGNFNHKCPSRCLAYMNELWSTADLIAVFILPCVIITTLYMKVFFIARRHAVAIRATLKDRKKIGDQNNGDTMRLETKAAKALGTVVSVFLICLIPYYICTLLFDVLGQSYHRVVNIMLFLFFVNSSINPIIYALFYPWFQKSVKLIFICRICRTSSSLINVL</sequence>
<dbReference type="PRINTS" id="PR00237">
    <property type="entry name" value="GPCRRHODOPSN"/>
</dbReference>
<dbReference type="GO" id="GO:0005886">
    <property type="term" value="C:plasma membrane"/>
    <property type="evidence" value="ECO:0007669"/>
    <property type="project" value="UniProtKB-SubCell"/>
</dbReference>
<proteinExistence type="evidence at transcript level"/>
<evidence type="ECO:0000256" key="4">
    <source>
        <dbReference type="ARBA" id="ARBA00022989"/>
    </source>
</evidence>
<dbReference type="Pfam" id="PF00001">
    <property type="entry name" value="7tm_1"/>
    <property type="match status" value="1"/>
</dbReference>
<dbReference type="GO" id="GO:0001594">
    <property type="term" value="F:trace-amine receptor activity"/>
    <property type="evidence" value="ECO:0007669"/>
    <property type="project" value="TreeGrafter"/>
</dbReference>
<keyword evidence="8 9" id="KW-0807">Transducer</keyword>
<evidence type="ECO:0000256" key="9">
    <source>
        <dbReference type="RuleBase" id="RU000688"/>
    </source>
</evidence>
<name>A0A3S6CX90_COINA</name>
<comment type="similarity">
    <text evidence="9">Belongs to the G-protein coupled receptor 1 family.</text>
</comment>
<dbReference type="SUPFAM" id="SSF81321">
    <property type="entry name" value="Family A G protein-coupled receptor-like"/>
    <property type="match status" value="1"/>
</dbReference>
<evidence type="ECO:0000256" key="5">
    <source>
        <dbReference type="ARBA" id="ARBA00023040"/>
    </source>
</evidence>
<evidence type="ECO:0000256" key="7">
    <source>
        <dbReference type="ARBA" id="ARBA00023170"/>
    </source>
</evidence>
<dbReference type="PROSITE" id="PS50262">
    <property type="entry name" value="G_PROTEIN_RECEP_F1_2"/>
    <property type="match status" value="1"/>
</dbReference>
<feature type="domain" description="G-protein coupled receptors family 1 profile" evidence="11">
    <location>
        <begin position="63"/>
        <end position="317"/>
    </location>
</feature>
<organism evidence="12">
    <name type="scientific">Coilia nasus</name>
    <name type="common">Japanese grenadier anchovy</name>
    <dbReference type="NCBI Taxonomy" id="365059"/>
    <lineage>
        <taxon>Eukaryota</taxon>
        <taxon>Metazoa</taxon>
        <taxon>Chordata</taxon>
        <taxon>Craniata</taxon>
        <taxon>Vertebrata</taxon>
        <taxon>Euteleostomi</taxon>
        <taxon>Actinopterygii</taxon>
        <taxon>Neopterygii</taxon>
        <taxon>Teleostei</taxon>
        <taxon>Clupei</taxon>
        <taxon>Clupeiformes</taxon>
        <taxon>Clupeoidei</taxon>
        <taxon>Engraulidae</taxon>
        <taxon>Coilinae</taxon>
        <taxon>Coilia</taxon>
    </lineage>
</organism>
<dbReference type="PANTHER" id="PTHR24249:SF381">
    <property type="entry name" value="TRACE AMINE ASSOCIATED RECEPTOR 19P-RELATED"/>
    <property type="match status" value="1"/>
</dbReference>
<feature type="transmembrane region" description="Helical" evidence="10">
    <location>
        <begin position="300"/>
        <end position="320"/>
    </location>
</feature>
<dbReference type="SMART" id="SM01381">
    <property type="entry name" value="7TM_GPCR_Srsx"/>
    <property type="match status" value="1"/>
</dbReference>
<keyword evidence="3 9" id="KW-0812">Transmembrane</keyword>
<evidence type="ECO:0000256" key="3">
    <source>
        <dbReference type="ARBA" id="ARBA00022692"/>
    </source>
</evidence>
<dbReference type="InterPro" id="IPR000276">
    <property type="entry name" value="GPCR_Rhodpsn"/>
</dbReference>
<dbReference type="EMBL" id="KP733832">
    <property type="protein sequence ID" value="ALH06540.1"/>
    <property type="molecule type" value="mRNA"/>
</dbReference>
<dbReference type="EMBL" id="KP733831">
    <property type="protein sequence ID" value="ALH06539.1"/>
    <property type="molecule type" value="mRNA"/>
</dbReference>
<feature type="transmembrane region" description="Helical" evidence="10">
    <location>
        <begin position="121"/>
        <end position="146"/>
    </location>
</feature>
<keyword evidence="6 10" id="KW-0472">Membrane</keyword>
<feature type="transmembrane region" description="Helical" evidence="10">
    <location>
        <begin position="158"/>
        <end position="177"/>
    </location>
</feature>
<dbReference type="InterPro" id="IPR017452">
    <property type="entry name" value="GPCR_Rhodpsn_7TM"/>
</dbReference>
<keyword evidence="5 9" id="KW-0297">G-protein coupled receptor</keyword>
<comment type="subcellular location">
    <subcellularLocation>
        <location evidence="1">Cell membrane</location>
        <topology evidence="1">Multi-pass membrane protein</topology>
    </subcellularLocation>
</comment>
<evidence type="ECO:0000256" key="8">
    <source>
        <dbReference type="ARBA" id="ARBA00023224"/>
    </source>
</evidence>
<dbReference type="AlphaFoldDB" id="A0A3S6CX90"/>
<feature type="transmembrane region" description="Helical" evidence="10">
    <location>
        <begin position="47"/>
        <end position="71"/>
    </location>
</feature>
<evidence type="ECO:0000256" key="1">
    <source>
        <dbReference type="ARBA" id="ARBA00004651"/>
    </source>
</evidence>